<sequence>MTVSEGVAAGAGTAPAAGTSDGGSAASRFAGRRGTLLRSRFLVAGSVSGVVPRAAVVVVAAAAFAFMDPPYAVIAVALAVVGAFAPGSLGTWGCALVIGLAPLARPADAADWRPYATLAIVHLLQVLGGLTMVVPWRSRMQVRVLRRPLVRWVLIQVPAQALLAAVLFASASLRGVRVFDAPTAALFAIVAAACVGLIAVVLTLSSPRR</sequence>
<evidence type="ECO:0000256" key="2">
    <source>
        <dbReference type="SAM" id="Phobius"/>
    </source>
</evidence>
<protein>
    <submittedName>
        <fullName evidence="3">Uncharacterized protein</fullName>
    </submittedName>
</protein>
<evidence type="ECO:0000256" key="1">
    <source>
        <dbReference type="SAM" id="MobiDB-lite"/>
    </source>
</evidence>
<gene>
    <name evidence="3" type="ORF">SM116_15605</name>
</gene>
<dbReference type="RefSeq" id="WP_320941886.1">
    <property type="nucleotide sequence ID" value="NZ_BAABEU010000001.1"/>
</dbReference>
<accession>A0ABZ0SJV2</accession>
<proteinExistence type="predicted"/>
<dbReference type="EMBL" id="CP139368">
    <property type="protein sequence ID" value="WPR89169.1"/>
    <property type="molecule type" value="Genomic_DNA"/>
</dbReference>
<feature type="region of interest" description="Disordered" evidence="1">
    <location>
        <begin position="1"/>
        <end position="25"/>
    </location>
</feature>
<evidence type="ECO:0000313" key="4">
    <source>
        <dbReference type="Proteomes" id="UP001323798"/>
    </source>
</evidence>
<organism evidence="3 4">
    <name type="scientific">Microbacterium rhizosphaerae</name>
    <dbReference type="NCBI Taxonomy" id="1678237"/>
    <lineage>
        <taxon>Bacteria</taxon>
        <taxon>Bacillati</taxon>
        <taxon>Actinomycetota</taxon>
        <taxon>Actinomycetes</taxon>
        <taxon>Micrococcales</taxon>
        <taxon>Microbacteriaceae</taxon>
        <taxon>Microbacterium</taxon>
    </lineage>
</organism>
<keyword evidence="2" id="KW-0812">Transmembrane</keyword>
<keyword evidence="4" id="KW-1185">Reference proteome</keyword>
<evidence type="ECO:0000313" key="3">
    <source>
        <dbReference type="EMBL" id="WPR89169.1"/>
    </source>
</evidence>
<dbReference type="Proteomes" id="UP001323798">
    <property type="component" value="Chromosome"/>
</dbReference>
<feature type="transmembrane region" description="Helical" evidence="2">
    <location>
        <begin position="73"/>
        <end position="103"/>
    </location>
</feature>
<reference evidence="3 4" key="1">
    <citation type="submission" date="2023-11" db="EMBL/GenBank/DDBJ databases">
        <title>Genome sequence of Microbacterium rhizosphaerae KACC 19337.</title>
        <authorList>
            <person name="Choi H."/>
            <person name="Kim S."/>
            <person name="Kim Y."/>
            <person name="Kwon S.-W."/>
            <person name="Heo J."/>
        </authorList>
    </citation>
    <scope>NUCLEOTIDE SEQUENCE [LARGE SCALE GENOMIC DNA]</scope>
    <source>
        <strain evidence="3 4">KACC 19337</strain>
    </source>
</reference>
<name>A0ABZ0SJV2_9MICO</name>
<feature type="transmembrane region" description="Helical" evidence="2">
    <location>
        <begin position="183"/>
        <end position="204"/>
    </location>
</feature>
<keyword evidence="2" id="KW-1133">Transmembrane helix</keyword>
<feature type="transmembrane region" description="Helical" evidence="2">
    <location>
        <begin position="41"/>
        <end position="66"/>
    </location>
</feature>
<feature type="transmembrane region" description="Helical" evidence="2">
    <location>
        <begin position="115"/>
        <end position="137"/>
    </location>
</feature>
<keyword evidence="2" id="KW-0472">Membrane</keyword>
<feature type="transmembrane region" description="Helical" evidence="2">
    <location>
        <begin position="149"/>
        <end position="171"/>
    </location>
</feature>